<keyword evidence="5 8" id="KW-0520">NAD</keyword>
<dbReference type="GO" id="GO:0006108">
    <property type="term" value="P:malate metabolic process"/>
    <property type="evidence" value="ECO:0007669"/>
    <property type="project" value="InterPro"/>
</dbReference>
<dbReference type="FunFam" id="3.90.110.10:FF:000001">
    <property type="entry name" value="Malate dehydrogenase"/>
    <property type="match status" value="1"/>
</dbReference>
<dbReference type="AlphaFoldDB" id="A0A177BBY1"/>
<evidence type="ECO:0000259" key="11">
    <source>
        <dbReference type="Pfam" id="PF00056"/>
    </source>
</evidence>
<dbReference type="PIRSF" id="PIRSF000102">
    <property type="entry name" value="Lac_mal_DH"/>
    <property type="match status" value="1"/>
</dbReference>
<feature type="binding site" evidence="8">
    <location>
        <position position="35"/>
    </location>
    <ligand>
        <name>NAD(+)</name>
        <dbReference type="ChEBI" id="CHEBI:57540"/>
    </ligand>
</feature>
<dbReference type="FunFam" id="3.40.50.720:FF:000013">
    <property type="entry name" value="Malate dehydrogenase"/>
    <property type="match status" value="1"/>
</dbReference>
<keyword evidence="14" id="KW-1185">Reference proteome</keyword>
<evidence type="ECO:0000256" key="3">
    <source>
        <dbReference type="ARBA" id="ARBA00022532"/>
    </source>
</evidence>
<dbReference type="SUPFAM" id="SSF56327">
    <property type="entry name" value="LDH C-terminal domain-like"/>
    <property type="match status" value="1"/>
</dbReference>
<sequence>MKIKVAVLGASGGIGQPLSLLLRLNKDVSELALYDIANVHGVSCDLSHINTDSVIQGHETAKSLESVLKNCQIVVMTSGIAQKPGMSREDLFDVNAGIVSDLSEAIAKFCPGAMFCIISNPVNSMVPVASNVFKKFNVYDPKRIFGMTTLDVIRSRVFIGKAKKQQVNKCECPVVGGHSATTILPLLSQMPHLDFTSQEQIDLTDKIQNAGTVVLDIKKGKGTATLSTAYAAYIFVELLMKGLKGEEVYDYAYVASNVTKLPFFSSKIKLGVNGVEHIYPIGKMNNFEQTKFDEIVATLSSQIDIGLNFKKKNSK</sequence>
<gene>
    <name evidence="13" type="ORF">A3Q56_00541</name>
</gene>
<proteinExistence type="inferred from homology"/>
<dbReference type="Pfam" id="PF00056">
    <property type="entry name" value="Ldh_1_N"/>
    <property type="match status" value="1"/>
</dbReference>
<evidence type="ECO:0000256" key="2">
    <source>
        <dbReference type="ARBA" id="ARBA00011738"/>
    </source>
</evidence>
<evidence type="ECO:0000256" key="7">
    <source>
        <dbReference type="PIRSR" id="PIRSR000102-1"/>
    </source>
</evidence>
<dbReference type="InterPro" id="IPR015955">
    <property type="entry name" value="Lactate_DH/Glyco_Ohase_4_C"/>
</dbReference>
<accession>A0A177BBY1</accession>
<evidence type="ECO:0000259" key="12">
    <source>
        <dbReference type="Pfam" id="PF02866"/>
    </source>
</evidence>
<dbReference type="CDD" id="cd01337">
    <property type="entry name" value="MDH_glyoxysomal_mitochondrial"/>
    <property type="match status" value="1"/>
</dbReference>
<dbReference type="GO" id="GO:0030060">
    <property type="term" value="F:L-malate dehydrogenase (NAD+) activity"/>
    <property type="evidence" value="ECO:0007669"/>
    <property type="project" value="UniProtKB-EC"/>
</dbReference>
<dbReference type="InterPro" id="IPR001252">
    <property type="entry name" value="Malate_DH_AS"/>
</dbReference>
<dbReference type="GO" id="GO:0005737">
    <property type="term" value="C:cytoplasm"/>
    <property type="evidence" value="ECO:0007669"/>
    <property type="project" value="TreeGrafter"/>
</dbReference>
<protein>
    <recommendedName>
        <fullName evidence="10">Malate dehydrogenase</fullName>
        <ecNumber evidence="10">1.1.1.37</ecNumber>
    </recommendedName>
</protein>
<evidence type="ECO:0000256" key="4">
    <source>
        <dbReference type="ARBA" id="ARBA00023002"/>
    </source>
</evidence>
<feature type="binding site" evidence="8">
    <location>
        <begin position="9"/>
        <end position="15"/>
    </location>
    <ligand>
        <name>NAD(+)</name>
        <dbReference type="ChEBI" id="CHEBI:57540"/>
    </ligand>
</feature>
<dbReference type="Gene3D" id="3.90.110.10">
    <property type="entry name" value="Lactate dehydrogenase/glycoside hydrolase, family 4, C-terminal"/>
    <property type="match status" value="1"/>
</dbReference>
<evidence type="ECO:0000313" key="14">
    <source>
        <dbReference type="Proteomes" id="UP000078046"/>
    </source>
</evidence>
<feature type="active site" description="Proton acceptor" evidence="7">
    <location>
        <position position="178"/>
    </location>
</feature>
<evidence type="ECO:0000256" key="9">
    <source>
        <dbReference type="RuleBase" id="RU003369"/>
    </source>
</evidence>
<dbReference type="SUPFAM" id="SSF51735">
    <property type="entry name" value="NAD(P)-binding Rossmann-fold domains"/>
    <property type="match status" value="1"/>
</dbReference>
<dbReference type="Proteomes" id="UP000078046">
    <property type="component" value="Unassembled WGS sequence"/>
</dbReference>
<evidence type="ECO:0000256" key="6">
    <source>
        <dbReference type="ARBA" id="ARBA00048313"/>
    </source>
</evidence>
<dbReference type="Gene3D" id="3.40.50.720">
    <property type="entry name" value="NAD(P)-binding Rossmann-like Domain"/>
    <property type="match status" value="1"/>
</dbReference>
<reference evidence="13 14" key="1">
    <citation type="submission" date="2016-04" db="EMBL/GenBank/DDBJ databases">
        <title>The genome of Intoshia linei affirms orthonectids as highly simplified spiralians.</title>
        <authorList>
            <person name="Mikhailov K.V."/>
            <person name="Slusarev G.S."/>
            <person name="Nikitin M.A."/>
            <person name="Logacheva M.D."/>
            <person name="Penin A."/>
            <person name="Aleoshin V."/>
            <person name="Panchin Y.V."/>
        </authorList>
    </citation>
    <scope>NUCLEOTIDE SEQUENCE [LARGE SCALE GENOMIC DNA]</scope>
    <source>
        <strain evidence="13">Intl2013</strain>
        <tissue evidence="13">Whole animal</tissue>
    </source>
</reference>
<dbReference type="InterPro" id="IPR001236">
    <property type="entry name" value="Lactate/malate_DH_N"/>
</dbReference>
<comment type="similarity">
    <text evidence="1">Belongs to the LDH/MDH superfamily. MDH type 1 family.</text>
</comment>
<comment type="caution">
    <text evidence="13">The sequence shown here is derived from an EMBL/GenBank/DDBJ whole genome shotgun (WGS) entry which is preliminary data.</text>
</comment>
<comment type="catalytic activity">
    <reaction evidence="6 10">
        <text>(S)-malate + NAD(+) = oxaloacetate + NADH + H(+)</text>
        <dbReference type="Rhea" id="RHEA:21432"/>
        <dbReference type="ChEBI" id="CHEBI:15378"/>
        <dbReference type="ChEBI" id="CHEBI:15589"/>
        <dbReference type="ChEBI" id="CHEBI:16452"/>
        <dbReference type="ChEBI" id="CHEBI:57540"/>
        <dbReference type="ChEBI" id="CHEBI:57945"/>
        <dbReference type="EC" id="1.1.1.37"/>
    </reaction>
</comment>
<evidence type="ECO:0000256" key="5">
    <source>
        <dbReference type="ARBA" id="ARBA00023027"/>
    </source>
</evidence>
<feature type="domain" description="Lactate/malate dehydrogenase C-terminal" evidence="12">
    <location>
        <begin position="148"/>
        <end position="309"/>
    </location>
</feature>
<dbReference type="EC" id="1.1.1.37" evidence="10"/>
<comment type="subunit">
    <text evidence="2">Homodimer.</text>
</comment>
<evidence type="ECO:0000313" key="13">
    <source>
        <dbReference type="EMBL" id="OAF71705.1"/>
    </source>
</evidence>
<dbReference type="PROSITE" id="PS00068">
    <property type="entry name" value="MDH"/>
    <property type="match status" value="1"/>
</dbReference>
<evidence type="ECO:0000256" key="1">
    <source>
        <dbReference type="ARBA" id="ARBA00008824"/>
    </source>
</evidence>
<evidence type="ECO:0000256" key="10">
    <source>
        <dbReference type="RuleBase" id="RU003405"/>
    </source>
</evidence>
<dbReference type="PANTHER" id="PTHR11540:SF16">
    <property type="entry name" value="MALATE DEHYDROGENASE, MITOCHONDRIAL"/>
    <property type="match status" value="1"/>
</dbReference>
<dbReference type="EMBL" id="LWCA01000030">
    <property type="protein sequence ID" value="OAF71705.1"/>
    <property type="molecule type" value="Genomic_DNA"/>
</dbReference>
<dbReference type="PANTHER" id="PTHR11540">
    <property type="entry name" value="MALATE AND LACTATE DEHYDROGENASE"/>
    <property type="match status" value="1"/>
</dbReference>
<dbReference type="InterPro" id="IPR010097">
    <property type="entry name" value="Malate_DH_type1"/>
</dbReference>
<feature type="binding site" evidence="8">
    <location>
        <position position="95"/>
    </location>
    <ligand>
        <name>NAD(+)</name>
        <dbReference type="ChEBI" id="CHEBI:57540"/>
    </ligand>
</feature>
<dbReference type="OrthoDB" id="755699at2759"/>
<organism evidence="13 14">
    <name type="scientific">Intoshia linei</name>
    <dbReference type="NCBI Taxonomy" id="1819745"/>
    <lineage>
        <taxon>Eukaryota</taxon>
        <taxon>Metazoa</taxon>
        <taxon>Spiralia</taxon>
        <taxon>Lophotrochozoa</taxon>
        <taxon>Mesozoa</taxon>
        <taxon>Orthonectida</taxon>
        <taxon>Rhopaluridae</taxon>
        <taxon>Intoshia</taxon>
    </lineage>
</organism>
<evidence type="ECO:0000256" key="8">
    <source>
        <dbReference type="PIRSR" id="PIRSR000102-3"/>
    </source>
</evidence>
<dbReference type="NCBIfam" id="TIGR01772">
    <property type="entry name" value="MDH_euk_gproteo"/>
    <property type="match status" value="1"/>
</dbReference>
<dbReference type="InterPro" id="IPR022383">
    <property type="entry name" value="Lactate/malate_DH_C"/>
</dbReference>
<feature type="binding site" evidence="8">
    <location>
        <begin position="118"/>
        <end position="120"/>
    </location>
    <ligand>
        <name>NAD(+)</name>
        <dbReference type="ChEBI" id="CHEBI:57540"/>
    </ligand>
</feature>
<dbReference type="GO" id="GO:0006099">
    <property type="term" value="P:tricarboxylic acid cycle"/>
    <property type="evidence" value="ECO:0007669"/>
    <property type="project" value="UniProtKB-KW"/>
</dbReference>
<dbReference type="InterPro" id="IPR001557">
    <property type="entry name" value="L-lactate/malate_DH"/>
</dbReference>
<keyword evidence="4 9" id="KW-0560">Oxidoreductase</keyword>
<feature type="domain" description="Lactate/malate dehydrogenase N-terminal" evidence="11">
    <location>
        <begin position="3"/>
        <end position="146"/>
    </location>
</feature>
<keyword evidence="3 10" id="KW-0816">Tricarboxylic acid cycle</keyword>
<dbReference type="Pfam" id="PF02866">
    <property type="entry name" value="Ldh_1_C"/>
    <property type="match status" value="1"/>
</dbReference>
<dbReference type="InterPro" id="IPR036291">
    <property type="entry name" value="NAD(P)-bd_dom_sf"/>
</dbReference>
<name>A0A177BBY1_9BILA</name>